<keyword evidence="3" id="KW-1185">Reference proteome</keyword>
<comment type="caution">
    <text evidence="2">The sequence shown here is derived from an EMBL/GenBank/DDBJ whole genome shotgun (WGS) entry which is preliminary data.</text>
</comment>
<protein>
    <submittedName>
        <fullName evidence="2">Uncharacterized protein</fullName>
    </submittedName>
</protein>
<evidence type="ECO:0000313" key="3">
    <source>
        <dbReference type="Proteomes" id="UP000823561"/>
    </source>
</evidence>
<reference evidence="2 3" key="1">
    <citation type="submission" date="2020-10" db="EMBL/GenBank/DDBJ databases">
        <title>Chromosome-scale genome assembly of the Allis shad, Alosa alosa.</title>
        <authorList>
            <person name="Margot Z."/>
            <person name="Christophe K."/>
            <person name="Cabau C."/>
            <person name="Louis A."/>
            <person name="Berthelot C."/>
            <person name="Parey E."/>
            <person name="Roest Crollius H."/>
            <person name="Montfort J."/>
            <person name="Robinson-Rechavi M."/>
            <person name="Bucao C."/>
            <person name="Bouchez O."/>
            <person name="Gislard M."/>
            <person name="Lluch J."/>
            <person name="Milhes M."/>
            <person name="Lampietro C."/>
            <person name="Lopez Roques C."/>
            <person name="Donnadieu C."/>
            <person name="Braasch I."/>
            <person name="Desvignes T."/>
            <person name="Postlethwait J."/>
            <person name="Bobe J."/>
            <person name="Guiguen Y."/>
        </authorList>
    </citation>
    <scope>NUCLEOTIDE SEQUENCE [LARGE SCALE GENOMIC DNA]</scope>
    <source>
        <strain evidence="2">M-15738</strain>
        <tissue evidence="2">Blood</tissue>
    </source>
</reference>
<gene>
    <name evidence="2" type="ORF">AALO_G00014840</name>
</gene>
<evidence type="ECO:0000256" key="1">
    <source>
        <dbReference type="SAM" id="SignalP"/>
    </source>
</evidence>
<dbReference type="EMBL" id="JADWDJ010000001">
    <property type="protein sequence ID" value="KAG5286436.1"/>
    <property type="molecule type" value="Genomic_DNA"/>
</dbReference>
<feature type="chain" id="PRO_5043910653" evidence="1">
    <location>
        <begin position="17"/>
        <end position="82"/>
    </location>
</feature>
<keyword evidence="1" id="KW-0732">Signal</keyword>
<evidence type="ECO:0000313" key="2">
    <source>
        <dbReference type="EMBL" id="KAG5286436.1"/>
    </source>
</evidence>
<dbReference type="Proteomes" id="UP000823561">
    <property type="component" value="Chromosome 1"/>
</dbReference>
<accession>A0AAV6HLQ3</accession>
<name>A0AAV6HLQ3_9TELE</name>
<sequence>MKVAIITVCLLGLSFAAPHGDELAREKRSSSGENNRGFGFNPYPYPYFPPFQDQNNALQSILPLLLALLITPAPAAAAAGGG</sequence>
<organism evidence="2 3">
    <name type="scientific">Alosa alosa</name>
    <name type="common">allis shad</name>
    <dbReference type="NCBI Taxonomy" id="278164"/>
    <lineage>
        <taxon>Eukaryota</taxon>
        <taxon>Metazoa</taxon>
        <taxon>Chordata</taxon>
        <taxon>Craniata</taxon>
        <taxon>Vertebrata</taxon>
        <taxon>Euteleostomi</taxon>
        <taxon>Actinopterygii</taxon>
        <taxon>Neopterygii</taxon>
        <taxon>Teleostei</taxon>
        <taxon>Clupei</taxon>
        <taxon>Clupeiformes</taxon>
        <taxon>Clupeoidei</taxon>
        <taxon>Clupeidae</taxon>
        <taxon>Alosa</taxon>
    </lineage>
</organism>
<feature type="signal peptide" evidence="1">
    <location>
        <begin position="1"/>
        <end position="16"/>
    </location>
</feature>
<dbReference type="AlphaFoldDB" id="A0AAV6HLQ3"/>
<proteinExistence type="predicted"/>